<reference evidence="2 3" key="1">
    <citation type="submission" date="2020-06" db="EMBL/GenBank/DDBJ databases">
        <title>Genomic analysis of Salicibibacter sp. NKC5-3.</title>
        <authorList>
            <person name="Oh Y.J."/>
        </authorList>
    </citation>
    <scope>NUCLEOTIDE SEQUENCE [LARGE SCALE GENOMIC DNA]</scope>
    <source>
        <strain evidence="2 3">NKC5-3</strain>
    </source>
</reference>
<accession>A0A7T6Z3S9</accession>
<keyword evidence="1" id="KW-1133">Transmembrane helix</keyword>
<dbReference type="KEGG" id="scia:HUG15_13595"/>
<organism evidence="2 3">
    <name type="scientific">Salicibibacter cibarius</name>
    <dbReference type="NCBI Taxonomy" id="2743000"/>
    <lineage>
        <taxon>Bacteria</taxon>
        <taxon>Bacillati</taxon>
        <taxon>Bacillota</taxon>
        <taxon>Bacilli</taxon>
        <taxon>Bacillales</taxon>
        <taxon>Bacillaceae</taxon>
        <taxon>Salicibibacter</taxon>
    </lineage>
</organism>
<feature type="transmembrane region" description="Helical" evidence="1">
    <location>
        <begin position="34"/>
        <end position="53"/>
    </location>
</feature>
<keyword evidence="1" id="KW-0812">Transmembrane</keyword>
<dbReference type="AlphaFoldDB" id="A0A7T6Z3S9"/>
<sequence>MKNKQELYKAIAEKTEQMDDPDFISGPSLNKKDAIAIAVIALISVISLVWGILI</sequence>
<evidence type="ECO:0000256" key="1">
    <source>
        <dbReference type="SAM" id="Phobius"/>
    </source>
</evidence>
<keyword evidence="3" id="KW-1185">Reference proteome</keyword>
<proteinExistence type="predicted"/>
<name>A0A7T6Z3S9_9BACI</name>
<dbReference type="RefSeq" id="WP_200123628.1">
    <property type="nucleotide sequence ID" value="NZ_CP054705.1"/>
</dbReference>
<evidence type="ECO:0000313" key="2">
    <source>
        <dbReference type="EMBL" id="QQK76498.1"/>
    </source>
</evidence>
<dbReference type="EMBL" id="CP054705">
    <property type="protein sequence ID" value="QQK76498.1"/>
    <property type="molecule type" value="Genomic_DNA"/>
</dbReference>
<dbReference type="Proteomes" id="UP000595823">
    <property type="component" value="Chromosome"/>
</dbReference>
<keyword evidence="1" id="KW-0472">Membrane</keyword>
<evidence type="ECO:0000313" key="3">
    <source>
        <dbReference type="Proteomes" id="UP000595823"/>
    </source>
</evidence>
<protein>
    <submittedName>
        <fullName evidence="2">Uncharacterized protein</fullName>
    </submittedName>
</protein>
<gene>
    <name evidence="2" type="ORF">HUG15_13595</name>
</gene>